<feature type="signal peptide" evidence="1">
    <location>
        <begin position="1"/>
        <end position="24"/>
    </location>
</feature>
<dbReference type="AlphaFoldDB" id="A0A0E3ZWN1"/>
<keyword evidence="3" id="KW-1185">Reference proteome</keyword>
<protein>
    <submittedName>
        <fullName evidence="2">Uncharacterized protein</fullName>
    </submittedName>
</protein>
<dbReference type="InterPro" id="IPR023888">
    <property type="entry name" value="SdpC-like"/>
</dbReference>
<dbReference type="Proteomes" id="UP000033054">
    <property type="component" value="Chromosome"/>
</dbReference>
<dbReference type="PATRIC" id="fig|1379870.5.peg.3036"/>
<dbReference type="STRING" id="1379870.SD10_13955"/>
<dbReference type="HOGENOM" id="CLU_1359690_0_0_10"/>
<dbReference type="KEGG" id="srd:SD10_13955"/>
<dbReference type="OrthoDB" id="1453505at2"/>
<evidence type="ECO:0000256" key="1">
    <source>
        <dbReference type="SAM" id="SignalP"/>
    </source>
</evidence>
<evidence type="ECO:0000313" key="3">
    <source>
        <dbReference type="Proteomes" id="UP000033054"/>
    </source>
</evidence>
<organism evidence="2 3">
    <name type="scientific">Spirosoma radiotolerans</name>
    <dbReference type="NCBI Taxonomy" id="1379870"/>
    <lineage>
        <taxon>Bacteria</taxon>
        <taxon>Pseudomonadati</taxon>
        <taxon>Bacteroidota</taxon>
        <taxon>Cytophagia</taxon>
        <taxon>Cytophagales</taxon>
        <taxon>Cytophagaceae</taxon>
        <taxon>Spirosoma</taxon>
    </lineage>
</organism>
<sequence>MKTSRRSALKQLSFALLAGFSPLAGFGSSEKNRLFTGEEMYRGIFFAEGQFARLIPEIQSLKAAYATSQPTGVQVETVRRQIIDHLKQTDAAFFTRFKAALLSQNVLTIQQQLRTASERTAQTLKTLYSSPTSEGSGYQLKKVADSSQGAVIVVVNVVACVDVIYILSAATIFEDEQIATTQKASPLLIEQIAFSICSVVRTAA</sequence>
<feature type="chain" id="PRO_5002417368" evidence="1">
    <location>
        <begin position="25"/>
        <end position="204"/>
    </location>
</feature>
<dbReference type="EMBL" id="CP010429">
    <property type="protein sequence ID" value="AKD55838.1"/>
    <property type="molecule type" value="Genomic_DNA"/>
</dbReference>
<name>A0A0E3ZWN1_9BACT</name>
<reference evidence="2 3" key="1">
    <citation type="journal article" date="2014" name="Curr. Microbiol.">
        <title>Spirosoma radiotolerans sp. nov., a gamma-radiation-resistant bacterium isolated from gamma ray-irradiated soil.</title>
        <authorList>
            <person name="Lee J.J."/>
            <person name="Srinivasan S."/>
            <person name="Lim S."/>
            <person name="Joe M."/>
            <person name="Im S."/>
            <person name="Bae S.I."/>
            <person name="Park K.R."/>
            <person name="Han J.H."/>
            <person name="Park S.H."/>
            <person name="Joo B.M."/>
            <person name="Park S.J."/>
            <person name="Kim M.K."/>
        </authorList>
    </citation>
    <scope>NUCLEOTIDE SEQUENCE [LARGE SCALE GENOMIC DNA]</scope>
    <source>
        <strain evidence="2 3">DG5A</strain>
    </source>
</reference>
<dbReference type="RefSeq" id="WP_046574408.1">
    <property type="nucleotide sequence ID" value="NZ_CP010429.1"/>
</dbReference>
<dbReference type="Pfam" id="PF26137">
    <property type="entry name" value="Toxin_SdpC"/>
    <property type="match status" value="1"/>
</dbReference>
<accession>A0A0E3ZWN1</accession>
<evidence type="ECO:0000313" key="2">
    <source>
        <dbReference type="EMBL" id="AKD55838.1"/>
    </source>
</evidence>
<keyword evidence="1" id="KW-0732">Signal</keyword>
<gene>
    <name evidence="2" type="ORF">SD10_13955</name>
</gene>
<proteinExistence type="predicted"/>